<feature type="transmembrane region" description="Helical" evidence="7">
    <location>
        <begin position="62"/>
        <end position="86"/>
    </location>
</feature>
<dbReference type="Gene3D" id="3.30.565.10">
    <property type="entry name" value="Histidine kinase-like ATPase, C-terminal domain"/>
    <property type="match status" value="1"/>
</dbReference>
<dbReference type="SMART" id="SM00388">
    <property type="entry name" value="HisKA"/>
    <property type="match status" value="1"/>
</dbReference>
<keyword evidence="10" id="KW-1185">Reference proteome</keyword>
<keyword evidence="7" id="KW-0472">Membrane</keyword>
<dbReference type="InterPro" id="IPR005467">
    <property type="entry name" value="His_kinase_dom"/>
</dbReference>
<evidence type="ECO:0000256" key="6">
    <source>
        <dbReference type="ARBA" id="ARBA00023012"/>
    </source>
</evidence>
<evidence type="ECO:0000256" key="4">
    <source>
        <dbReference type="ARBA" id="ARBA00022679"/>
    </source>
</evidence>
<keyword evidence="4" id="KW-0808">Transferase</keyword>
<dbReference type="PROSITE" id="PS50109">
    <property type="entry name" value="HIS_KIN"/>
    <property type="match status" value="1"/>
</dbReference>
<evidence type="ECO:0000256" key="7">
    <source>
        <dbReference type="SAM" id="Phobius"/>
    </source>
</evidence>
<organism evidence="9 10">
    <name type="scientific">Halobacteriovorax vibrionivorans</name>
    <dbReference type="NCBI Taxonomy" id="2152716"/>
    <lineage>
        <taxon>Bacteria</taxon>
        <taxon>Pseudomonadati</taxon>
        <taxon>Bdellovibrionota</taxon>
        <taxon>Bacteriovoracia</taxon>
        <taxon>Bacteriovoracales</taxon>
        <taxon>Halobacteriovoraceae</taxon>
        <taxon>Halobacteriovorax</taxon>
    </lineage>
</organism>
<dbReference type="InterPro" id="IPR050351">
    <property type="entry name" value="BphY/WalK/GraS-like"/>
</dbReference>
<evidence type="ECO:0000256" key="3">
    <source>
        <dbReference type="ARBA" id="ARBA00022553"/>
    </source>
</evidence>
<dbReference type="SMART" id="SM00387">
    <property type="entry name" value="HATPase_c"/>
    <property type="match status" value="1"/>
</dbReference>
<keyword evidence="7" id="KW-0812">Transmembrane</keyword>
<evidence type="ECO:0000313" key="9">
    <source>
        <dbReference type="EMBL" id="RZF21083.1"/>
    </source>
</evidence>
<feature type="transmembrane region" description="Helical" evidence="7">
    <location>
        <begin position="9"/>
        <end position="32"/>
    </location>
</feature>
<dbReference type="InterPro" id="IPR003594">
    <property type="entry name" value="HATPase_dom"/>
</dbReference>
<dbReference type="CDD" id="cd00082">
    <property type="entry name" value="HisKA"/>
    <property type="match status" value="1"/>
</dbReference>
<feature type="domain" description="Histidine kinase" evidence="8">
    <location>
        <begin position="102"/>
        <end position="315"/>
    </location>
</feature>
<dbReference type="Proteomes" id="UP000443582">
    <property type="component" value="Unassembled WGS sequence"/>
</dbReference>
<evidence type="ECO:0000259" key="8">
    <source>
        <dbReference type="PROSITE" id="PS50109"/>
    </source>
</evidence>
<name>A0ABY0IDP9_9BACT</name>
<dbReference type="InterPro" id="IPR036890">
    <property type="entry name" value="HATPase_C_sf"/>
</dbReference>
<sequence length="317" mass="36797">MARQIRGPVFLHPVFIFISSLVALGVSLYLYISSYLEVNEKLTIFVEKSGIQLVQFQQTQTWVMILVLSILVTLIILGFSLVFYYYQKLRQLYRMQQNFINGFTHELKTPVASIGIFIDTLKKHEFPREKQMEYLDVMRQDTERLGDNIEQILQLGRIEEKKVEPDVRLIGVRTAIEEFLDRNKHNFKDLQVSYLHLEEDAFIDFDPKLFDILLMNIFTNAIRYNSKAQKKVEVIFQKSKNFGELFFVDNGDGVEEKELKNIFKKFYQVGRSSKGSGVGLYMATQIMKIHSGRITASSEGKGKGLTLKLSLKLHKKD</sequence>
<comment type="catalytic activity">
    <reaction evidence="1">
        <text>ATP + protein L-histidine = ADP + protein N-phospho-L-histidine.</text>
        <dbReference type="EC" id="2.7.13.3"/>
    </reaction>
</comment>
<dbReference type="EC" id="2.7.13.3" evidence="2"/>
<protein>
    <recommendedName>
        <fullName evidence="2">histidine kinase</fullName>
        <ecNumber evidence="2">2.7.13.3</ecNumber>
    </recommendedName>
</protein>
<keyword evidence="7" id="KW-1133">Transmembrane helix</keyword>
<gene>
    <name evidence="9" type="ORF">DAY19_13975</name>
</gene>
<dbReference type="InterPro" id="IPR003661">
    <property type="entry name" value="HisK_dim/P_dom"/>
</dbReference>
<keyword evidence="5 9" id="KW-0418">Kinase</keyword>
<evidence type="ECO:0000256" key="5">
    <source>
        <dbReference type="ARBA" id="ARBA00022777"/>
    </source>
</evidence>
<dbReference type="RefSeq" id="WP_115363536.1">
    <property type="nucleotide sequence ID" value="NZ_QDKL01000003.1"/>
</dbReference>
<dbReference type="EMBL" id="QDKL01000003">
    <property type="protein sequence ID" value="RZF21083.1"/>
    <property type="molecule type" value="Genomic_DNA"/>
</dbReference>
<dbReference type="Pfam" id="PF00512">
    <property type="entry name" value="HisKA"/>
    <property type="match status" value="1"/>
</dbReference>
<dbReference type="GO" id="GO:0016301">
    <property type="term" value="F:kinase activity"/>
    <property type="evidence" value="ECO:0007669"/>
    <property type="project" value="UniProtKB-KW"/>
</dbReference>
<dbReference type="InterPro" id="IPR004358">
    <property type="entry name" value="Sig_transdc_His_kin-like_C"/>
</dbReference>
<proteinExistence type="predicted"/>
<dbReference type="Pfam" id="PF02518">
    <property type="entry name" value="HATPase_c"/>
    <property type="match status" value="1"/>
</dbReference>
<evidence type="ECO:0000256" key="1">
    <source>
        <dbReference type="ARBA" id="ARBA00000085"/>
    </source>
</evidence>
<dbReference type="InterPro" id="IPR036097">
    <property type="entry name" value="HisK_dim/P_sf"/>
</dbReference>
<keyword evidence="3" id="KW-0597">Phosphoprotein</keyword>
<dbReference type="PRINTS" id="PR00344">
    <property type="entry name" value="BCTRLSENSOR"/>
</dbReference>
<reference evidence="10" key="1">
    <citation type="journal article" date="2019" name="Int. J. Syst. Evol. Microbiol.">
        <title>Halobacteriovorax valvorus sp. nov., a novel prokaryotic predator isolated from coastal seawater of China.</title>
        <authorList>
            <person name="Chen M.-X."/>
        </authorList>
    </citation>
    <scope>NUCLEOTIDE SEQUENCE [LARGE SCALE GENOMIC DNA]</scope>
    <source>
        <strain evidence="10">BL9</strain>
    </source>
</reference>
<evidence type="ECO:0000256" key="2">
    <source>
        <dbReference type="ARBA" id="ARBA00012438"/>
    </source>
</evidence>
<evidence type="ECO:0000313" key="10">
    <source>
        <dbReference type="Proteomes" id="UP000443582"/>
    </source>
</evidence>
<dbReference type="PANTHER" id="PTHR45453">
    <property type="entry name" value="PHOSPHATE REGULON SENSOR PROTEIN PHOR"/>
    <property type="match status" value="1"/>
</dbReference>
<dbReference type="SUPFAM" id="SSF55874">
    <property type="entry name" value="ATPase domain of HSP90 chaperone/DNA topoisomerase II/histidine kinase"/>
    <property type="match status" value="1"/>
</dbReference>
<accession>A0ABY0IDP9</accession>
<dbReference type="Gene3D" id="1.10.287.130">
    <property type="match status" value="1"/>
</dbReference>
<dbReference type="PANTHER" id="PTHR45453:SF1">
    <property type="entry name" value="PHOSPHATE REGULON SENSOR PROTEIN PHOR"/>
    <property type="match status" value="1"/>
</dbReference>
<dbReference type="SUPFAM" id="SSF47384">
    <property type="entry name" value="Homodimeric domain of signal transducing histidine kinase"/>
    <property type="match status" value="1"/>
</dbReference>
<keyword evidence="6" id="KW-0902">Two-component regulatory system</keyword>
<comment type="caution">
    <text evidence="9">The sequence shown here is derived from an EMBL/GenBank/DDBJ whole genome shotgun (WGS) entry which is preliminary data.</text>
</comment>